<dbReference type="GO" id="GO:0005546">
    <property type="term" value="F:phosphatidylinositol-4,5-bisphosphate binding"/>
    <property type="evidence" value="ECO:0007669"/>
    <property type="project" value="TreeGrafter"/>
</dbReference>
<evidence type="ECO:0000259" key="5">
    <source>
        <dbReference type="Pfam" id="PF23164"/>
    </source>
</evidence>
<reference evidence="6 7" key="1">
    <citation type="submission" date="2015-06" db="EMBL/GenBank/DDBJ databases">
        <title>Draft genome of the ant-associated black yeast Phialophora attae CBS 131958.</title>
        <authorList>
            <person name="Moreno L.F."/>
            <person name="Stielow B.J."/>
            <person name="de Hoog S."/>
            <person name="Vicente V.A."/>
            <person name="Weiss V.A."/>
            <person name="de Vries M."/>
            <person name="Cruz L.M."/>
            <person name="Souza E.M."/>
        </authorList>
    </citation>
    <scope>NUCLEOTIDE SEQUENCE [LARGE SCALE GENOMIC DNA]</scope>
    <source>
        <strain evidence="6 7">CBS 131958</strain>
    </source>
</reference>
<dbReference type="GO" id="GO:0038203">
    <property type="term" value="P:TORC2 signaling"/>
    <property type="evidence" value="ECO:0007669"/>
    <property type="project" value="TreeGrafter"/>
</dbReference>
<sequence length="799" mass="86578">MALLQNEDFAIWYLRTSYLASTKDGVGERLISVNNAILNTPGFRAAGWSVDPVQRTYSPPIPTTGGTEYFRTGAVLNREDSIDDVDDEGGMVTGRASNDTIGPALRRRRRKEPTDDDDSSDLSDESDDEGAQRAAQQIRFAKMPARDRSGSSPGQSVATQLQPDVMVTSPSKPTAGRRRTGSLGAVEAVKARARADTATSSDLSSENEVDPSYFQRRQINARSVPKSVPTDERPNAGPAPLTIAHEDSDDDSIGSAGSSELGDTVESPSALGDGTGSPSSSPVLPGVASIGGRSLQSVNSGSPRKVRTLPVLQQLPPSRPISFVPPVSALTQLLNVERKKPENPIQGFANLSGKGTPDPLWIKIYAPFSKDPEEPFEMPLVKTSKDGLPIIVAEAIGLALWRYTETELDPPLSQAQLNVNKWCFRMVEDGEVEFDFPALSRTRPITDFTSNNNRGARGRSRGRNYDEFALVEVPDRELHANNAETPQFIPAEEESTIQPLPAQEAGLVAPPQAGRTTSSRSNVLLGGQPFASALSNMSLTPADQPVKAAQQHATPRIGQTKTLRVRFFDIDVSARSTTLEVSSDAYLAEILDQVCRKWNFDKGFFLLKVTGTNTVAPLDRTVEALGTRSDLELVRKRFGAGPAALTGSPGSASPNAPLLLDIQGPKKGKKGQTSLAREMAQKQDLASSASNFKKYYVTRKQLTSFAQGSQRVLMFDGDILHILPTDTVKSSYAKSSSIAFSDITRCKISSKHSKLVRVSIPRPNDPKGELKRYDFEARTAGEAQEIVDDITREMRRARG</sequence>
<feature type="domain" description="AVO1/Sin1 ubiquitin-like" evidence="5">
    <location>
        <begin position="573"/>
        <end position="637"/>
    </location>
</feature>
<feature type="compositionally biased region" description="Polar residues" evidence="2">
    <location>
        <begin position="150"/>
        <end position="172"/>
    </location>
</feature>
<dbReference type="GO" id="GO:0005737">
    <property type="term" value="C:cytoplasm"/>
    <property type="evidence" value="ECO:0007669"/>
    <property type="project" value="TreeGrafter"/>
</dbReference>
<dbReference type="RefSeq" id="XP_017999410.1">
    <property type="nucleotide sequence ID" value="XM_018145211.1"/>
</dbReference>
<gene>
    <name evidence="6" type="ORF">AB675_5031</name>
</gene>
<dbReference type="InterPro" id="IPR031567">
    <property type="entry name" value="CRIM_dom"/>
</dbReference>
<evidence type="ECO:0000259" key="3">
    <source>
        <dbReference type="Pfam" id="PF16978"/>
    </source>
</evidence>
<dbReference type="InterPro" id="IPR031313">
    <property type="entry name" value="Sin1_PH_dom"/>
</dbReference>
<dbReference type="Pfam" id="PF16979">
    <property type="entry name" value="SIN1_PH"/>
    <property type="match status" value="1"/>
</dbReference>
<dbReference type="Proteomes" id="UP000038010">
    <property type="component" value="Unassembled WGS sequence"/>
</dbReference>
<dbReference type="VEuPathDB" id="FungiDB:AB675_5031"/>
<feature type="domain" description="CRIM" evidence="3">
    <location>
        <begin position="328"/>
        <end position="481"/>
    </location>
</feature>
<comment type="similarity">
    <text evidence="1">Belongs to the SIN1 family.</text>
</comment>
<feature type="compositionally biased region" description="Acidic residues" evidence="2">
    <location>
        <begin position="114"/>
        <end position="129"/>
    </location>
</feature>
<protein>
    <submittedName>
        <fullName evidence="6">Stress-activated map kinase-interacting protein 1</fullName>
    </submittedName>
</protein>
<dbReference type="GO" id="GO:0005886">
    <property type="term" value="C:plasma membrane"/>
    <property type="evidence" value="ECO:0007669"/>
    <property type="project" value="TreeGrafter"/>
</dbReference>
<comment type="caution">
    <text evidence="6">The sequence shown here is derived from an EMBL/GenBank/DDBJ whole genome shotgun (WGS) entry which is preliminary data.</text>
</comment>
<dbReference type="PANTHER" id="PTHR13335">
    <property type="entry name" value="TARGET OF RAPAMYCIN COMPLEX 2 SUBUNIT MAPKAP1"/>
    <property type="match status" value="1"/>
</dbReference>
<keyword evidence="6" id="KW-0418">Kinase</keyword>
<dbReference type="GeneID" id="28737091"/>
<proteinExistence type="inferred from homology"/>
<dbReference type="PANTHER" id="PTHR13335:SF1">
    <property type="entry name" value="TARGET OF RAPAMYCIN COMPLEX 2 SUBUNIT MAPKAP1"/>
    <property type="match status" value="1"/>
</dbReference>
<dbReference type="Gene3D" id="2.30.29.30">
    <property type="entry name" value="Pleckstrin-homology domain (PH domain)/Phosphotyrosine-binding domain (PTB)"/>
    <property type="match status" value="1"/>
</dbReference>
<evidence type="ECO:0000259" key="4">
    <source>
        <dbReference type="Pfam" id="PF16979"/>
    </source>
</evidence>
<evidence type="ECO:0000256" key="2">
    <source>
        <dbReference type="SAM" id="MobiDB-lite"/>
    </source>
</evidence>
<organism evidence="6 7">
    <name type="scientific">Cyphellophora attinorum</name>
    <dbReference type="NCBI Taxonomy" id="1664694"/>
    <lineage>
        <taxon>Eukaryota</taxon>
        <taxon>Fungi</taxon>
        <taxon>Dikarya</taxon>
        <taxon>Ascomycota</taxon>
        <taxon>Pezizomycotina</taxon>
        <taxon>Eurotiomycetes</taxon>
        <taxon>Chaetothyriomycetidae</taxon>
        <taxon>Chaetothyriales</taxon>
        <taxon>Cyphellophoraceae</taxon>
        <taxon>Cyphellophora</taxon>
    </lineage>
</organism>
<dbReference type="EMBL" id="LFJN01000015">
    <property type="protein sequence ID" value="KPI39447.1"/>
    <property type="molecule type" value="Genomic_DNA"/>
</dbReference>
<feature type="compositionally biased region" description="Polar residues" evidence="2">
    <location>
        <begin position="197"/>
        <end position="206"/>
    </location>
</feature>
<dbReference type="STRING" id="1664694.A0A0N1H8I0"/>
<keyword evidence="7" id="KW-1185">Reference proteome</keyword>
<evidence type="ECO:0000313" key="6">
    <source>
        <dbReference type="EMBL" id="KPI39447.1"/>
    </source>
</evidence>
<dbReference type="Pfam" id="PF16978">
    <property type="entry name" value="CRIM"/>
    <property type="match status" value="1"/>
</dbReference>
<dbReference type="InterPro" id="IPR056385">
    <property type="entry name" value="UBL_AVO1/Sin1"/>
</dbReference>
<feature type="region of interest" description="Disordered" evidence="2">
    <location>
        <begin position="80"/>
        <end position="311"/>
    </location>
</feature>
<dbReference type="InterPro" id="IPR011993">
    <property type="entry name" value="PH-like_dom_sf"/>
</dbReference>
<evidence type="ECO:0000313" key="7">
    <source>
        <dbReference type="Proteomes" id="UP000038010"/>
    </source>
</evidence>
<dbReference type="AlphaFoldDB" id="A0A0N1H8I0"/>
<keyword evidence="6" id="KW-0808">Transferase</keyword>
<dbReference type="InterPro" id="IPR008828">
    <property type="entry name" value="Sin1/Avo1"/>
</dbReference>
<evidence type="ECO:0000256" key="1">
    <source>
        <dbReference type="ARBA" id="ARBA00009407"/>
    </source>
</evidence>
<accession>A0A0N1H8I0</accession>
<dbReference type="GO" id="GO:0016301">
    <property type="term" value="F:kinase activity"/>
    <property type="evidence" value="ECO:0007669"/>
    <property type="project" value="UniProtKB-KW"/>
</dbReference>
<dbReference type="GO" id="GO:0031932">
    <property type="term" value="C:TORC2 complex"/>
    <property type="evidence" value="ECO:0007669"/>
    <property type="project" value="InterPro"/>
</dbReference>
<name>A0A0N1H8I0_9EURO</name>
<dbReference type="OrthoDB" id="63267at2759"/>
<feature type="domain" description="SIN1-type PH" evidence="4">
    <location>
        <begin position="691"/>
        <end position="793"/>
    </location>
</feature>
<dbReference type="Pfam" id="PF23164">
    <property type="entry name" value="UBL_AVO1"/>
    <property type="match status" value="1"/>
</dbReference>